<name>A0ABY2QIN6_9SPHN</name>
<evidence type="ECO:0000256" key="1">
    <source>
        <dbReference type="SAM" id="Phobius"/>
    </source>
</evidence>
<dbReference type="Proteomes" id="UP000308038">
    <property type="component" value="Unassembled WGS sequence"/>
</dbReference>
<gene>
    <name evidence="2" type="ORF">E5988_06150</name>
</gene>
<feature type="transmembrane region" description="Helical" evidence="1">
    <location>
        <begin position="36"/>
        <end position="59"/>
    </location>
</feature>
<keyword evidence="1" id="KW-1133">Transmembrane helix</keyword>
<comment type="caution">
    <text evidence="2">The sequence shown here is derived from an EMBL/GenBank/DDBJ whole genome shotgun (WGS) entry which is preliminary data.</text>
</comment>
<sequence>MSFQRPLDLAQPLEIHPIRCDCHACDDAGEQPSVLYVFAFATVTTIGAGIFGQVLGVALNRAGILALLGIG</sequence>
<dbReference type="RefSeq" id="WP_136451107.1">
    <property type="nucleotide sequence ID" value="NZ_SSTI01000004.1"/>
</dbReference>
<protein>
    <submittedName>
        <fullName evidence="2">Uncharacterized protein</fullName>
    </submittedName>
</protein>
<keyword evidence="1" id="KW-0472">Membrane</keyword>
<organism evidence="2 3">
    <name type="scientific">Sphingomonas olei</name>
    <dbReference type="NCBI Taxonomy" id="1886787"/>
    <lineage>
        <taxon>Bacteria</taxon>
        <taxon>Pseudomonadati</taxon>
        <taxon>Pseudomonadota</taxon>
        <taxon>Alphaproteobacteria</taxon>
        <taxon>Sphingomonadales</taxon>
        <taxon>Sphingomonadaceae</taxon>
        <taxon>Sphingomonas</taxon>
    </lineage>
</organism>
<dbReference type="EMBL" id="SSTI01000004">
    <property type="protein sequence ID" value="THG40410.1"/>
    <property type="molecule type" value="Genomic_DNA"/>
</dbReference>
<accession>A0ABY2QIN6</accession>
<keyword evidence="3" id="KW-1185">Reference proteome</keyword>
<proteinExistence type="predicted"/>
<evidence type="ECO:0000313" key="2">
    <source>
        <dbReference type="EMBL" id="THG40410.1"/>
    </source>
</evidence>
<reference evidence="2 3" key="1">
    <citation type="submission" date="2019-04" db="EMBL/GenBank/DDBJ databases">
        <title>Microbes associate with the intestines of laboratory mice.</title>
        <authorList>
            <person name="Navarre W."/>
            <person name="Wong E."/>
            <person name="Huang K.C."/>
            <person name="Tropini C."/>
            <person name="Ng K."/>
            <person name="Yu B."/>
        </authorList>
    </citation>
    <scope>NUCLEOTIDE SEQUENCE [LARGE SCALE GENOMIC DNA]</scope>
    <source>
        <strain evidence="2 3">NM83_B4-11</strain>
    </source>
</reference>
<keyword evidence="1" id="KW-0812">Transmembrane</keyword>
<evidence type="ECO:0000313" key="3">
    <source>
        <dbReference type="Proteomes" id="UP000308038"/>
    </source>
</evidence>